<dbReference type="EC" id="5.99.1.4" evidence="1"/>
<dbReference type="EMBL" id="NJGU01000007">
    <property type="protein sequence ID" value="OWY28354.1"/>
    <property type="molecule type" value="Genomic_DNA"/>
</dbReference>
<evidence type="ECO:0000259" key="3">
    <source>
        <dbReference type="Pfam" id="PF01323"/>
    </source>
</evidence>
<dbReference type="PIRSF" id="PIRSF006386">
    <property type="entry name" value="HCCAis_GSTk"/>
    <property type="match status" value="1"/>
</dbReference>
<feature type="active site" description="Nucleophile" evidence="2">
    <location>
        <position position="13"/>
    </location>
</feature>
<dbReference type="CDD" id="cd03022">
    <property type="entry name" value="DsbA_HCCA_Iso"/>
    <property type="match status" value="1"/>
</dbReference>
<feature type="domain" description="DSBA-like thioredoxin" evidence="3">
    <location>
        <begin position="5"/>
        <end position="196"/>
    </location>
</feature>
<dbReference type="AlphaFoldDB" id="A0A246WPP7"/>
<dbReference type="GO" id="GO:0004364">
    <property type="term" value="F:glutathione transferase activity"/>
    <property type="evidence" value="ECO:0007669"/>
    <property type="project" value="TreeGrafter"/>
</dbReference>
<dbReference type="Gene3D" id="3.40.30.10">
    <property type="entry name" value="Glutaredoxin"/>
    <property type="match status" value="1"/>
</dbReference>
<keyword evidence="1 4" id="KW-0413">Isomerase</keyword>
<evidence type="ECO:0000313" key="4">
    <source>
        <dbReference type="EMBL" id="OWY28354.1"/>
    </source>
</evidence>
<dbReference type="PANTHER" id="PTHR42943">
    <property type="entry name" value="GLUTATHIONE S-TRANSFERASE KAPPA"/>
    <property type="match status" value="1"/>
</dbReference>
<evidence type="ECO:0000256" key="2">
    <source>
        <dbReference type="PIRSR" id="PIRSR006386-1"/>
    </source>
</evidence>
<accession>A0A246WPP7</accession>
<dbReference type="SUPFAM" id="SSF52833">
    <property type="entry name" value="Thioredoxin-like"/>
    <property type="match status" value="1"/>
</dbReference>
<dbReference type="GO" id="GO:0006749">
    <property type="term" value="P:glutathione metabolic process"/>
    <property type="evidence" value="ECO:0007669"/>
    <property type="project" value="TreeGrafter"/>
</dbReference>
<name>A0A246WPP7_9BURK</name>
<sequence>MSNPIDFYFDFSSPYGYFGAVEIGKLAEKHGRQVNWHPILLGPIFKQIGTNSLVLIPVKGEYSRHDMGRTARFHNIYFKEPGNFPIGTQVAARAALWVQEQQPAKAVDFIRTVYSAYFTEDIDISVAANVLRIAGDLGIDAGALEAALSTQEIKDKLKQATEDAARAGVFGSPFVIVDGEAFWGFDRFTQLDAFLQNGKI</sequence>
<evidence type="ECO:0000313" key="5">
    <source>
        <dbReference type="Proteomes" id="UP000197596"/>
    </source>
</evidence>
<dbReference type="Proteomes" id="UP000197596">
    <property type="component" value="Unassembled WGS sequence"/>
</dbReference>
<gene>
    <name evidence="4" type="ORF">CEJ42_14000</name>
</gene>
<dbReference type="GO" id="GO:0018845">
    <property type="term" value="F:2-hydroxychromene-2-carboxylate isomerase activity"/>
    <property type="evidence" value="ECO:0007669"/>
    <property type="project" value="UniProtKB-UniRule"/>
</dbReference>
<evidence type="ECO:0000256" key="1">
    <source>
        <dbReference type="PIRNR" id="PIRNR006386"/>
    </source>
</evidence>
<dbReference type="GO" id="GO:1901170">
    <property type="term" value="P:naphthalene catabolic process"/>
    <property type="evidence" value="ECO:0007669"/>
    <property type="project" value="InterPro"/>
</dbReference>
<protein>
    <recommendedName>
        <fullName evidence="1">2-hydroxychromene-2-carboxylate isomerase</fullName>
        <ecNumber evidence="1">5.99.1.4</ecNumber>
    </recommendedName>
</protein>
<organism evidence="4 5">
    <name type="scientific">Herbaspirillum robiniae</name>
    <dbReference type="NCBI Taxonomy" id="2014887"/>
    <lineage>
        <taxon>Bacteria</taxon>
        <taxon>Pseudomonadati</taxon>
        <taxon>Pseudomonadota</taxon>
        <taxon>Betaproteobacteria</taxon>
        <taxon>Burkholderiales</taxon>
        <taxon>Oxalobacteraceae</taxon>
        <taxon>Herbaspirillum</taxon>
    </lineage>
</organism>
<dbReference type="PANTHER" id="PTHR42943:SF2">
    <property type="entry name" value="GLUTATHIONE S-TRANSFERASE KAPPA 1"/>
    <property type="match status" value="1"/>
</dbReference>
<comment type="caution">
    <text evidence="4">The sequence shown here is derived from an EMBL/GenBank/DDBJ whole genome shotgun (WGS) entry which is preliminary data.</text>
</comment>
<reference evidence="4 5" key="1">
    <citation type="submission" date="2017-06" db="EMBL/GenBank/DDBJ databases">
        <title>Herbaspirillum phytohormonus sp. nov., isolated from the root nodule of Robinia pseudoacacia in lead-zinc mine.</title>
        <authorList>
            <person name="Fan M."/>
            <person name="Lin Y."/>
        </authorList>
    </citation>
    <scope>NUCLEOTIDE SEQUENCE [LARGE SCALE GENOMIC DNA]</scope>
    <source>
        <strain evidence="4 5">HZ10</strain>
    </source>
</reference>
<comment type="catalytic activity">
    <reaction evidence="1">
        <text>2-hydroxychromene-2-carboxylate = (3E)-4-(2-hydroxyphenyl)-2-oxobut-3-enoate</text>
        <dbReference type="Rhea" id="RHEA:27401"/>
        <dbReference type="ChEBI" id="CHEBI:59350"/>
        <dbReference type="ChEBI" id="CHEBI:59353"/>
        <dbReference type="EC" id="5.99.1.4"/>
    </reaction>
</comment>
<dbReference type="RefSeq" id="WP_088751494.1">
    <property type="nucleotide sequence ID" value="NZ_NJGU01000007.1"/>
</dbReference>
<dbReference type="Pfam" id="PF01323">
    <property type="entry name" value="DSBA"/>
    <property type="match status" value="1"/>
</dbReference>
<dbReference type="GO" id="GO:0004602">
    <property type="term" value="F:glutathione peroxidase activity"/>
    <property type="evidence" value="ECO:0007669"/>
    <property type="project" value="TreeGrafter"/>
</dbReference>
<comment type="similarity">
    <text evidence="1">Belongs to the GST superfamily. NadH family.</text>
</comment>
<dbReference type="InterPro" id="IPR036249">
    <property type="entry name" value="Thioredoxin-like_sf"/>
</dbReference>
<dbReference type="InterPro" id="IPR051924">
    <property type="entry name" value="GST_Kappa/NadH"/>
</dbReference>
<dbReference type="InterPro" id="IPR014440">
    <property type="entry name" value="HCCAis_GSTk"/>
</dbReference>
<proteinExistence type="inferred from homology"/>
<dbReference type="InterPro" id="IPR044087">
    <property type="entry name" value="NahD-like"/>
</dbReference>
<dbReference type="InterPro" id="IPR001853">
    <property type="entry name" value="DSBA-like_thioredoxin_dom"/>
</dbReference>